<keyword evidence="2" id="KW-1185">Reference proteome</keyword>
<accession>A0AA36C4I5</accession>
<comment type="caution">
    <text evidence="1">The sequence shown here is derived from an EMBL/GenBank/DDBJ whole genome shotgun (WGS) entry which is preliminary data.</text>
</comment>
<reference evidence="1" key="1">
    <citation type="submission" date="2023-06" db="EMBL/GenBank/DDBJ databases">
        <authorList>
            <person name="Delattre M."/>
        </authorList>
    </citation>
    <scope>NUCLEOTIDE SEQUENCE</scope>
    <source>
        <strain evidence="1">AF72</strain>
    </source>
</reference>
<feature type="non-terminal residue" evidence="1">
    <location>
        <position position="1"/>
    </location>
</feature>
<name>A0AA36C4I5_9BILA</name>
<dbReference type="Proteomes" id="UP001177023">
    <property type="component" value="Unassembled WGS sequence"/>
</dbReference>
<dbReference type="EMBL" id="CATQJA010000172">
    <property type="protein sequence ID" value="CAJ0557996.1"/>
    <property type="molecule type" value="Genomic_DNA"/>
</dbReference>
<proteinExistence type="predicted"/>
<sequence length="120" mass="13025">MSVVAVVVVAVLDPEVVRLVAPAEIEGLEVPLVEAELVPAVALVVIVELSESRSSHQNLKNFQVTEWECQADTWTDFPEVVVEVIDELVLVIACRQVLLSSASRFSVTPFSIVVSSVLVK</sequence>
<evidence type="ECO:0000313" key="1">
    <source>
        <dbReference type="EMBL" id="CAJ0557996.1"/>
    </source>
</evidence>
<dbReference type="AlphaFoldDB" id="A0AA36C4I5"/>
<organism evidence="1 2">
    <name type="scientific">Mesorhabditis spiculigera</name>
    <dbReference type="NCBI Taxonomy" id="96644"/>
    <lineage>
        <taxon>Eukaryota</taxon>
        <taxon>Metazoa</taxon>
        <taxon>Ecdysozoa</taxon>
        <taxon>Nematoda</taxon>
        <taxon>Chromadorea</taxon>
        <taxon>Rhabditida</taxon>
        <taxon>Rhabditina</taxon>
        <taxon>Rhabditomorpha</taxon>
        <taxon>Rhabditoidea</taxon>
        <taxon>Rhabditidae</taxon>
        <taxon>Mesorhabditinae</taxon>
        <taxon>Mesorhabditis</taxon>
    </lineage>
</organism>
<protein>
    <submittedName>
        <fullName evidence="1">Uncharacterized protein</fullName>
    </submittedName>
</protein>
<evidence type="ECO:0000313" key="2">
    <source>
        <dbReference type="Proteomes" id="UP001177023"/>
    </source>
</evidence>
<gene>
    <name evidence="1" type="ORF">MSPICULIGERA_LOCUS739</name>
</gene>